<feature type="domain" description="Helicase ATP-binding" evidence="8">
    <location>
        <begin position="421"/>
        <end position="585"/>
    </location>
</feature>
<dbReference type="GO" id="GO:0140662">
    <property type="term" value="F:ATP-dependent protein folding chaperone"/>
    <property type="evidence" value="ECO:0007669"/>
    <property type="project" value="InterPro"/>
</dbReference>
<dbReference type="Gene3D" id="1.10.560.10">
    <property type="entry name" value="GroEL-like equatorial domain"/>
    <property type="match status" value="1"/>
</dbReference>
<dbReference type="SMART" id="SM00487">
    <property type="entry name" value="DEXDc"/>
    <property type="match status" value="1"/>
</dbReference>
<dbReference type="InterPro" id="IPR014001">
    <property type="entry name" value="Helicase_ATP-bd"/>
</dbReference>
<keyword evidence="2" id="KW-0547">Nucleotide-binding</keyword>
<evidence type="ECO:0000256" key="3">
    <source>
        <dbReference type="ARBA" id="ARBA00022801"/>
    </source>
</evidence>
<dbReference type="Proteomes" id="UP000541444">
    <property type="component" value="Unassembled WGS sequence"/>
</dbReference>
<dbReference type="InterPro" id="IPR002423">
    <property type="entry name" value="Cpn60/GroEL/TCP-1"/>
</dbReference>
<organism evidence="9 10">
    <name type="scientific">Kingdonia uniflora</name>
    <dbReference type="NCBI Taxonomy" id="39325"/>
    <lineage>
        <taxon>Eukaryota</taxon>
        <taxon>Viridiplantae</taxon>
        <taxon>Streptophyta</taxon>
        <taxon>Embryophyta</taxon>
        <taxon>Tracheophyta</taxon>
        <taxon>Spermatophyta</taxon>
        <taxon>Magnoliopsida</taxon>
        <taxon>Ranunculales</taxon>
        <taxon>Circaeasteraceae</taxon>
        <taxon>Kingdonia</taxon>
    </lineage>
</organism>
<accession>A0A7J7P4V0</accession>
<evidence type="ECO:0000313" key="10">
    <source>
        <dbReference type="Proteomes" id="UP000541444"/>
    </source>
</evidence>
<dbReference type="FunFam" id="3.40.50.300:FF:000190">
    <property type="entry name" value="ATP-dependent RNA helicase"/>
    <property type="match status" value="1"/>
</dbReference>
<dbReference type="PANTHER" id="PTHR12131">
    <property type="entry name" value="ATP-DEPENDENT RNA AND DNA HELICASE"/>
    <property type="match status" value="1"/>
</dbReference>
<evidence type="ECO:0000256" key="2">
    <source>
        <dbReference type="ARBA" id="ARBA00022741"/>
    </source>
</evidence>
<evidence type="ECO:0000256" key="5">
    <source>
        <dbReference type="ARBA" id="ARBA00022840"/>
    </source>
</evidence>
<evidence type="ECO:0000313" key="9">
    <source>
        <dbReference type="EMBL" id="KAF6174469.1"/>
    </source>
</evidence>
<keyword evidence="4" id="KW-0347">Helicase</keyword>
<dbReference type="SUPFAM" id="SSF52029">
    <property type="entry name" value="GroEL apical domain-like"/>
    <property type="match status" value="1"/>
</dbReference>
<dbReference type="InterPro" id="IPR027417">
    <property type="entry name" value="P-loop_NTPase"/>
</dbReference>
<dbReference type="InterPro" id="IPR001844">
    <property type="entry name" value="Cpn60/GroEL"/>
</dbReference>
<dbReference type="PRINTS" id="PR00298">
    <property type="entry name" value="CHAPERONIN60"/>
</dbReference>
<dbReference type="Gene3D" id="3.50.7.10">
    <property type="entry name" value="GroEL"/>
    <property type="match status" value="1"/>
</dbReference>
<dbReference type="EMBL" id="JACGCM010000262">
    <property type="protein sequence ID" value="KAF6174469.1"/>
    <property type="molecule type" value="Genomic_DNA"/>
</dbReference>
<keyword evidence="5" id="KW-0067">ATP-binding</keyword>
<dbReference type="GO" id="GO:0004386">
    <property type="term" value="F:helicase activity"/>
    <property type="evidence" value="ECO:0007669"/>
    <property type="project" value="UniProtKB-KW"/>
</dbReference>
<dbReference type="GO" id="GO:0070478">
    <property type="term" value="P:nuclear-transcribed mRNA catabolic process, 3'-5' exonucleolytic nonsense-mediated decay"/>
    <property type="evidence" value="ECO:0007669"/>
    <property type="project" value="TreeGrafter"/>
</dbReference>
<dbReference type="InterPro" id="IPR027413">
    <property type="entry name" value="GROEL-like_equatorial_sf"/>
</dbReference>
<dbReference type="GO" id="GO:0005524">
    <property type="term" value="F:ATP binding"/>
    <property type="evidence" value="ECO:0007669"/>
    <property type="project" value="UniProtKB-KW"/>
</dbReference>
<protein>
    <recommendedName>
        <fullName evidence="8">Helicase ATP-binding domain-containing protein</fullName>
    </recommendedName>
</protein>
<dbReference type="SUPFAM" id="SSF48592">
    <property type="entry name" value="GroEL equatorial domain-like"/>
    <property type="match status" value="1"/>
</dbReference>
<comment type="caution">
    <text evidence="9">The sequence shown here is derived from an EMBL/GenBank/DDBJ whole genome shotgun (WGS) entry which is preliminary data.</text>
</comment>
<dbReference type="GO" id="GO:0042026">
    <property type="term" value="P:protein refolding"/>
    <property type="evidence" value="ECO:0007669"/>
    <property type="project" value="InterPro"/>
</dbReference>
<dbReference type="SUPFAM" id="SSF52540">
    <property type="entry name" value="P-loop containing nucleoside triphosphate hydrolases"/>
    <property type="match status" value="1"/>
</dbReference>
<gene>
    <name evidence="9" type="ORF">GIB67_004663</name>
</gene>
<evidence type="ECO:0000256" key="4">
    <source>
        <dbReference type="ARBA" id="ARBA00022806"/>
    </source>
</evidence>
<dbReference type="OrthoDB" id="64767at2759"/>
<dbReference type="GO" id="GO:0003676">
    <property type="term" value="F:nucleic acid binding"/>
    <property type="evidence" value="ECO:0007669"/>
    <property type="project" value="InterPro"/>
</dbReference>
<dbReference type="InterPro" id="IPR011545">
    <property type="entry name" value="DEAD/DEAH_box_helicase_dom"/>
</dbReference>
<keyword evidence="6" id="KW-0143">Chaperone</keyword>
<dbReference type="Pfam" id="PF00118">
    <property type="entry name" value="Cpn60_TCP1"/>
    <property type="match status" value="1"/>
</dbReference>
<keyword evidence="10" id="KW-1185">Reference proteome</keyword>
<dbReference type="PROSITE" id="PS51192">
    <property type="entry name" value="HELICASE_ATP_BIND_1"/>
    <property type="match status" value="1"/>
</dbReference>
<dbReference type="PANTHER" id="PTHR12131:SF1">
    <property type="entry name" value="ATP-DEPENDENT RNA HELICASE SUPV3L1, MITOCHONDRIAL-RELATED"/>
    <property type="match status" value="1"/>
</dbReference>
<dbReference type="InterPro" id="IPR027409">
    <property type="entry name" value="GroEL-like_apical_dom_sf"/>
</dbReference>
<dbReference type="GO" id="GO:0055087">
    <property type="term" value="C:Ski complex"/>
    <property type="evidence" value="ECO:0007669"/>
    <property type="project" value="TreeGrafter"/>
</dbReference>
<name>A0A7J7P4V0_9MAGN</name>
<evidence type="ECO:0000256" key="6">
    <source>
        <dbReference type="ARBA" id="ARBA00023186"/>
    </source>
</evidence>
<dbReference type="InterPro" id="IPR050699">
    <property type="entry name" value="RNA-DNA_Helicase"/>
</dbReference>
<comment type="similarity">
    <text evidence="1 7">Belongs to the chaperonin (HSP60) family.</text>
</comment>
<sequence>MEDMISEEEAVQALCGFSLSVRYLRERHNTELRMRTMVDTKALERDELKMQKEWQRVDKELLRGDLKITALKAPGFGERKSQYLDDIAILTGATVIREKVGLSLDKAEKEVLSHDAKVVLTKEVTTIIGNGSTQDAVNKSFSYPKPLQSITMRTKNLIKELPNSLVMLRSFRLEHKLKEKKLRVEDALNATKVYSLDNFRLIQAAVEEGIVVGGDCTLLRLAAKVDAIKLTLDNDEQKARTDIVKRVLSYPLKLIAKNAVLSGENFKYGYNVVTGKYEDLITAGIIDPTKVFKESQMHDDSRNYFELSLVSCKSILPLARQQFFEAEDEEDDDDDDDDDDEAAEEYELFGNEYEEEEEEEGEEDEFDSDVTVISPRFEEHKWERVERVRADVKEFGEGIINLDELASIYDFRMDKFQRLAVQAFLRGSSVVVSAPTSSGKTLIAEAAAVATLAKGRRLFYTTPLKALSNQKYRDFRETFGESNVGLLTGDSAVNKDAPILIMTTEILRNMLYQSVGMVSSGSRLLHVEVIVLDEVHYLSDISRGTVWEEIVIYSPKEVQLLCLSATVANADELAGWIGQEGSNDDGKLCTKKELGSWEFNSLGDGCKAIEEMVKVKRHRG</sequence>
<evidence type="ECO:0000256" key="7">
    <source>
        <dbReference type="RuleBase" id="RU000418"/>
    </source>
</evidence>
<proteinExistence type="inferred from homology"/>
<dbReference type="GO" id="GO:0016787">
    <property type="term" value="F:hydrolase activity"/>
    <property type="evidence" value="ECO:0007669"/>
    <property type="project" value="UniProtKB-KW"/>
</dbReference>
<keyword evidence="3" id="KW-0378">Hydrolase</keyword>
<evidence type="ECO:0000259" key="8">
    <source>
        <dbReference type="PROSITE" id="PS51192"/>
    </source>
</evidence>
<evidence type="ECO:0000256" key="1">
    <source>
        <dbReference type="ARBA" id="ARBA00006607"/>
    </source>
</evidence>
<dbReference type="Pfam" id="PF00270">
    <property type="entry name" value="DEAD"/>
    <property type="match status" value="1"/>
</dbReference>
<reference evidence="9 10" key="1">
    <citation type="journal article" date="2020" name="IScience">
        <title>Genome Sequencing of the Endangered Kingdonia uniflora (Circaeasteraceae, Ranunculales) Reveals Potential Mechanisms of Evolutionary Specialization.</title>
        <authorList>
            <person name="Sun Y."/>
            <person name="Deng T."/>
            <person name="Zhang A."/>
            <person name="Moore M.J."/>
            <person name="Landis J.B."/>
            <person name="Lin N."/>
            <person name="Zhang H."/>
            <person name="Zhang X."/>
            <person name="Huang J."/>
            <person name="Zhang X."/>
            <person name="Sun H."/>
            <person name="Wang H."/>
        </authorList>
    </citation>
    <scope>NUCLEOTIDE SEQUENCE [LARGE SCALE GENOMIC DNA]</scope>
    <source>
        <strain evidence="9">TB1705</strain>
        <tissue evidence="9">Leaf</tissue>
    </source>
</reference>
<dbReference type="AlphaFoldDB" id="A0A7J7P4V0"/>
<dbReference type="Gene3D" id="3.40.50.300">
    <property type="entry name" value="P-loop containing nucleotide triphosphate hydrolases"/>
    <property type="match status" value="1"/>
</dbReference>